<dbReference type="InterPro" id="IPR041577">
    <property type="entry name" value="RT_RNaseH_2"/>
</dbReference>
<feature type="region of interest" description="Disordered" evidence="6">
    <location>
        <begin position="1"/>
        <end position="99"/>
    </location>
</feature>
<dbReference type="GO" id="GO:0015074">
    <property type="term" value="P:DNA integration"/>
    <property type="evidence" value="ECO:0007669"/>
    <property type="project" value="InterPro"/>
</dbReference>
<dbReference type="InterPro" id="IPR036397">
    <property type="entry name" value="RNaseH_sf"/>
</dbReference>
<feature type="domain" description="Integrase catalytic" evidence="7">
    <location>
        <begin position="1871"/>
        <end position="2042"/>
    </location>
</feature>
<dbReference type="PANTHER" id="PTHR37984:SF5">
    <property type="entry name" value="PROTEIN NYNRIN-LIKE"/>
    <property type="match status" value="1"/>
</dbReference>
<dbReference type="InterPro" id="IPR012337">
    <property type="entry name" value="RNaseH-like_sf"/>
</dbReference>
<feature type="compositionally biased region" description="Basic and acidic residues" evidence="6">
    <location>
        <begin position="568"/>
        <end position="579"/>
    </location>
</feature>
<keyword evidence="2" id="KW-0548">Nucleotidyltransferase</keyword>
<evidence type="ECO:0000256" key="2">
    <source>
        <dbReference type="ARBA" id="ARBA00022695"/>
    </source>
</evidence>
<feature type="compositionally biased region" description="Polar residues" evidence="6">
    <location>
        <begin position="1135"/>
        <end position="1144"/>
    </location>
</feature>
<comment type="caution">
    <text evidence="8">The sequence shown here is derived from an EMBL/GenBank/DDBJ whole genome shotgun (WGS) entry which is preliminary data.</text>
</comment>
<dbReference type="InterPro" id="IPR050951">
    <property type="entry name" value="Retrovirus_Pol_polyprotein"/>
</dbReference>
<evidence type="ECO:0000256" key="1">
    <source>
        <dbReference type="ARBA" id="ARBA00022679"/>
    </source>
</evidence>
<name>A0A699GQ46_TANCI</name>
<dbReference type="PANTHER" id="PTHR37984">
    <property type="entry name" value="PROTEIN CBG26694"/>
    <property type="match status" value="1"/>
</dbReference>
<keyword evidence="4" id="KW-0378">Hydrolase</keyword>
<dbReference type="Pfam" id="PF17919">
    <property type="entry name" value="RT_RNaseH_2"/>
    <property type="match status" value="1"/>
</dbReference>
<dbReference type="FunFam" id="3.30.70.270:FF:000020">
    <property type="entry name" value="Transposon Tf2-6 polyprotein-like Protein"/>
    <property type="match status" value="1"/>
</dbReference>
<dbReference type="InterPro" id="IPR000477">
    <property type="entry name" value="RT_dom"/>
</dbReference>
<feature type="region of interest" description="Disordered" evidence="6">
    <location>
        <begin position="568"/>
        <end position="593"/>
    </location>
</feature>
<reference evidence="8" key="1">
    <citation type="journal article" date="2019" name="Sci. Rep.">
        <title>Draft genome of Tanacetum cinerariifolium, the natural source of mosquito coil.</title>
        <authorList>
            <person name="Yamashiro T."/>
            <person name="Shiraishi A."/>
            <person name="Satake H."/>
            <person name="Nakayama K."/>
        </authorList>
    </citation>
    <scope>NUCLEOTIDE SEQUENCE</scope>
</reference>
<evidence type="ECO:0000256" key="3">
    <source>
        <dbReference type="ARBA" id="ARBA00022722"/>
    </source>
</evidence>
<protein>
    <submittedName>
        <fullName evidence="8">DNA-directed DNA polymerase</fullName>
    </submittedName>
</protein>
<feature type="compositionally biased region" description="Acidic residues" evidence="6">
    <location>
        <begin position="60"/>
        <end position="87"/>
    </location>
</feature>
<feature type="region of interest" description="Disordered" evidence="6">
    <location>
        <begin position="390"/>
        <end position="414"/>
    </location>
</feature>
<dbReference type="Gene3D" id="3.30.420.10">
    <property type="entry name" value="Ribonuclease H-like superfamily/Ribonuclease H"/>
    <property type="match status" value="1"/>
</dbReference>
<dbReference type="Gene3D" id="3.10.10.10">
    <property type="entry name" value="HIV Type 1 Reverse Transcriptase, subunit A, domain 1"/>
    <property type="match status" value="2"/>
</dbReference>
<dbReference type="InterPro" id="IPR001584">
    <property type="entry name" value="Integrase_cat-core"/>
</dbReference>
<dbReference type="CDD" id="cd01647">
    <property type="entry name" value="RT_LTR"/>
    <property type="match status" value="1"/>
</dbReference>
<keyword evidence="5" id="KW-0511">Multifunctional enzyme</keyword>
<dbReference type="Pfam" id="PF00078">
    <property type="entry name" value="RVT_1"/>
    <property type="match status" value="1"/>
</dbReference>
<dbReference type="InterPro" id="IPR043502">
    <property type="entry name" value="DNA/RNA_pol_sf"/>
</dbReference>
<dbReference type="GO" id="GO:0004519">
    <property type="term" value="F:endonuclease activity"/>
    <property type="evidence" value="ECO:0007669"/>
    <property type="project" value="UniProtKB-KW"/>
</dbReference>
<keyword evidence="3" id="KW-0540">Nuclease</keyword>
<dbReference type="Gene3D" id="3.30.70.270">
    <property type="match status" value="1"/>
</dbReference>
<accession>A0A699GQ46</accession>
<feature type="compositionally biased region" description="Low complexity" evidence="6">
    <location>
        <begin position="580"/>
        <end position="593"/>
    </location>
</feature>
<evidence type="ECO:0000259" key="7">
    <source>
        <dbReference type="PROSITE" id="PS50994"/>
    </source>
</evidence>
<feature type="compositionally biased region" description="Polar residues" evidence="6">
    <location>
        <begin position="334"/>
        <end position="344"/>
    </location>
</feature>
<dbReference type="CDD" id="cd00303">
    <property type="entry name" value="retropepsin_like"/>
    <property type="match status" value="1"/>
</dbReference>
<evidence type="ECO:0000256" key="6">
    <source>
        <dbReference type="SAM" id="MobiDB-lite"/>
    </source>
</evidence>
<feature type="compositionally biased region" description="Basic and acidic residues" evidence="6">
    <location>
        <begin position="390"/>
        <end position="399"/>
    </location>
</feature>
<dbReference type="Pfam" id="PF00665">
    <property type="entry name" value="rve"/>
    <property type="match status" value="1"/>
</dbReference>
<evidence type="ECO:0000256" key="5">
    <source>
        <dbReference type="ARBA" id="ARBA00023268"/>
    </source>
</evidence>
<dbReference type="PROSITE" id="PS50994">
    <property type="entry name" value="INTEGRASE"/>
    <property type="match status" value="1"/>
</dbReference>
<dbReference type="SUPFAM" id="SSF56672">
    <property type="entry name" value="DNA/RNA polymerases"/>
    <property type="match status" value="2"/>
</dbReference>
<evidence type="ECO:0000256" key="4">
    <source>
        <dbReference type="ARBA" id="ARBA00022759"/>
    </source>
</evidence>
<dbReference type="InterPro" id="IPR005162">
    <property type="entry name" value="Retrotrans_gag_dom"/>
</dbReference>
<gene>
    <name evidence="8" type="ORF">Tci_159133</name>
</gene>
<organism evidence="8">
    <name type="scientific">Tanacetum cinerariifolium</name>
    <name type="common">Dalmatian daisy</name>
    <name type="synonym">Chrysanthemum cinerariifolium</name>
    <dbReference type="NCBI Taxonomy" id="118510"/>
    <lineage>
        <taxon>Eukaryota</taxon>
        <taxon>Viridiplantae</taxon>
        <taxon>Streptophyta</taxon>
        <taxon>Embryophyta</taxon>
        <taxon>Tracheophyta</taxon>
        <taxon>Spermatophyta</taxon>
        <taxon>Magnoliopsida</taxon>
        <taxon>eudicotyledons</taxon>
        <taxon>Gunneridae</taxon>
        <taxon>Pentapetalae</taxon>
        <taxon>asterids</taxon>
        <taxon>campanulids</taxon>
        <taxon>Asterales</taxon>
        <taxon>Asteraceae</taxon>
        <taxon>Asteroideae</taxon>
        <taxon>Anthemideae</taxon>
        <taxon>Anthemidinae</taxon>
        <taxon>Tanacetum</taxon>
    </lineage>
</organism>
<keyword evidence="4" id="KW-0255">Endonuclease</keyword>
<dbReference type="GO" id="GO:0003887">
    <property type="term" value="F:DNA-directed DNA polymerase activity"/>
    <property type="evidence" value="ECO:0007669"/>
    <property type="project" value="UniProtKB-KW"/>
</dbReference>
<feature type="region of interest" description="Disordered" evidence="6">
    <location>
        <begin position="331"/>
        <end position="360"/>
    </location>
</feature>
<evidence type="ECO:0000313" key="8">
    <source>
        <dbReference type="EMBL" id="GEV87156.1"/>
    </source>
</evidence>
<keyword evidence="1" id="KW-0808">Transferase</keyword>
<feature type="compositionally biased region" description="Acidic residues" evidence="6">
    <location>
        <begin position="34"/>
        <end position="53"/>
    </location>
</feature>
<proteinExistence type="predicted"/>
<sequence>MSDSEDSTVTYTEPLPATVLPTADSPGYIPKSDPEEDPDEDPKEDDEDPEEDPANYPTDRDDDDDNDDDDEESSGDEADDEDEEEEEHQALADFIPPLQVHRTTTRISIPVQAPTPFWSEAKIDILLAIPSPPPSPLSPFPTYPLGYKAAMIRLRAESPSTSHPPSPIVLPHTRATVAMLRDVAPSTFILAPRSKTPSSGTPPFLPIPLPASSLPLLLPFTSHREDILEVTLPPRKRLCIALGSRFEDEMTEGMPRVPATDETELGRRMTNFVTNVRQDTDEIYGRLDDAQDDRLLMGGQLNMLRRDRHAHARTPKLMEIRDCRIAGSRPHMTDITSRCTNSAKENGKKRTTRSTPAITTTTTTPVTNAQLKALIDQGIANALAACDADRSQNGEDSHDSGTGVRRQAPPDRECTYQDFMKGKPLYFKGTEGVIELTQWFERMETMFRISNCTVENQIKFATCTLLRSALTWRNSHVKTVGPDVAYAMTWTDLKKKMTDKYCPRDEIKKLEVELWNLKVKDKIERYFGGLPDMIHESVMASKPKTMQNVIEFTTELMDKKINTFAKRQAENKRKFEDTSKNNQNQQQNKRQNTSRAYTAGLVIRNLTEVLSHYALNATINMMVSVLQNAKSATRLAIWLVTENETLIIRSDGSDWGNETHLNITSCTKMQKYMLEGCHVFLAHVTTTETKDKSEKKQLKDVPIVQDFREVFPEDFSGLPPTRQVEFQTDLIPGAAPVARAPYRLASSEMKELSDQLKELSNKGFIRLKKENMVADALSRKEHDKPLRVRALVMTIGLELPKQILNARTEVQKPENIKNEDVGGMLIENLKDPKKLRMEKLEPYADGTVCLNDRSCLPCHGNLRTVIDIKSRTSDFQIAASLGLRPGKTLYYSGFILILDFLLLGFQYKNLFPPLDNPELSIRRRSRADPTLLNDFEMATEGPGDLPVADLRTMEELCLPSLNGRGGPISLIAIQVTNFGLKNDMIQQSIKVNGVIDETLRLYLFPHSLTHHATAWFDPLPRNSINTFEQMAKMFLGKYFPPSIVSKLRNEITNFRQRPDESLFEAWERYKLSIDRCPNHNMLPITQIDTFYNGLTLRHHDTINAAIGGTFMKRRPEECYDLIENMTAHHNDWDTSAQRSNTITNPKDDLKGITTRSGTAYQGPTIPTTSSSLPLTESLILNSELIGTPIIEPVAALVSALKPNQRPLISYPSRLHDHKLCDKANDQREKIFQIFKDLNFNISFANALILMPKFGPSIKSLLTNKDELFELFRTPLNEHCLAVLLKKLPKKLGDPSKFLISCDIPEMAECLTLADLDASINLMPLFVWNKLLLPDLSPTCMTLELTDRLISHPVRVVEDVYVKVGTFHFSAEFVVVDFDVDPRVPLILERSFLKTRRALIDVFEEYSQEVLDFFDVIASGNPTPYYDLIVSTTSLTLTPFGNIDFLLEEVDPFLALEDDPTSQEVDQSYVDTEEGILLLEAFLNDDPSLPLPNQGNYLPQDLPRHLEYTFLEGDDNLPVIITKDLSVEEKTALITVLKSHMRAIAWKLSDIKGIDPEFCTHKILMEGDFEPVVQHQRKVNPKIHDVIKNKVLKLLDGGLIHPISDSHWVSLVHCVSKKDGFTVVETEENELILNHLVTGWRICIDYRKLNEATRKDHFPLPFMNQMLERLAGNDYYYFPDGFSGYFQIPIDLKDQEKTTFTCPYGTIEVDKAKVDVISKLPHPTTVKGIRSFLGHVGFYRRFIQDFSKIARPMTRLLEKDTPFLFSKECVEAFQTLKRKLTDALILIAPDWDLPFELMCDASDFAVGAVLRQPQEKHFWPIHYAIMTMTEAESNYTTMEKEMLAVVLLHQEFTFKVIDTKGDENLAADHLSRLENPHQNVLDPKEINESFPLETLNMVSSRAVDYLSKWVKAKALLTNDARVVCKFLKNLFARFGTPRAIISDRGTYFYNDQFAKVMLKFGVTHCLATPYHPQTSGQVEVSNRGLKRILERIVDENHASWLDKLDDALWAFRTAYKTPIRCTPYKLVYGKACHPPIKLEHKAY</sequence>
<dbReference type="SUPFAM" id="SSF53098">
    <property type="entry name" value="Ribonuclease H-like"/>
    <property type="match status" value="1"/>
</dbReference>
<dbReference type="EMBL" id="BKCJ010037087">
    <property type="protein sequence ID" value="GEV87156.1"/>
    <property type="molecule type" value="Genomic_DNA"/>
</dbReference>
<feature type="region of interest" description="Disordered" evidence="6">
    <location>
        <begin position="1135"/>
        <end position="1166"/>
    </location>
</feature>
<dbReference type="Pfam" id="PF03732">
    <property type="entry name" value="Retrotrans_gag"/>
    <property type="match status" value="1"/>
</dbReference>
<dbReference type="GO" id="GO:0003676">
    <property type="term" value="F:nucleic acid binding"/>
    <property type="evidence" value="ECO:0007669"/>
    <property type="project" value="InterPro"/>
</dbReference>
<dbReference type="InterPro" id="IPR021109">
    <property type="entry name" value="Peptidase_aspartic_dom_sf"/>
</dbReference>
<keyword evidence="8" id="KW-0239">DNA-directed DNA polymerase</keyword>
<dbReference type="InterPro" id="IPR043128">
    <property type="entry name" value="Rev_trsase/Diguanyl_cyclase"/>
</dbReference>
<dbReference type="Gene3D" id="2.40.70.10">
    <property type="entry name" value="Acid Proteases"/>
    <property type="match status" value="1"/>
</dbReference>